<protein>
    <submittedName>
        <fullName evidence="1">Uncharacterized protein</fullName>
    </submittedName>
</protein>
<sequence length="189" mass="21228">SIVLRRKLRPSSLPPRSLSQNRLSLQIGSSTNTSLQQQSYQMSIASLPFRSTPEPNIKLNSLLRVTPLRTTNPIPITSNLNSPRKSQVSALQMERTSTSVTIEKRNQQQQQQQISLVGTAVGNLSLQISLSTSQPSQTQILRQPQSMWRYRSATTLNSNIQNPEPITRLPPITIERLMGNEQLMNNRSN</sequence>
<accession>A0A820NHC6</accession>
<evidence type="ECO:0000313" key="2">
    <source>
        <dbReference type="Proteomes" id="UP000663881"/>
    </source>
</evidence>
<reference evidence="1" key="1">
    <citation type="submission" date="2021-02" db="EMBL/GenBank/DDBJ databases">
        <authorList>
            <person name="Nowell W R."/>
        </authorList>
    </citation>
    <scope>NUCLEOTIDE SEQUENCE</scope>
</reference>
<dbReference type="AlphaFoldDB" id="A0A820NHC6"/>
<organism evidence="1 2">
    <name type="scientific">Adineta steineri</name>
    <dbReference type="NCBI Taxonomy" id="433720"/>
    <lineage>
        <taxon>Eukaryota</taxon>
        <taxon>Metazoa</taxon>
        <taxon>Spiralia</taxon>
        <taxon>Gnathifera</taxon>
        <taxon>Rotifera</taxon>
        <taxon>Eurotatoria</taxon>
        <taxon>Bdelloidea</taxon>
        <taxon>Adinetida</taxon>
        <taxon>Adinetidae</taxon>
        <taxon>Adineta</taxon>
    </lineage>
</organism>
<gene>
    <name evidence="1" type="ORF">OKA104_LOCUS50851</name>
</gene>
<dbReference type="Proteomes" id="UP000663881">
    <property type="component" value="Unassembled WGS sequence"/>
</dbReference>
<proteinExistence type="predicted"/>
<evidence type="ECO:0000313" key="1">
    <source>
        <dbReference type="EMBL" id="CAF4390579.1"/>
    </source>
</evidence>
<feature type="non-terminal residue" evidence="1">
    <location>
        <position position="1"/>
    </location>
</feature>
<dbReference type="EMBL" id="CAJOAY010026431">
    <property type="protein sequence ID" value="CAF4390579.1"/>
    <property type="molecule type" value="Genomic_DNA"/>
</dbReference>
<name>A0A820NHC6_9BILA</name>
<feature type="non-terminal residue" evidence="1">
    <location>
        <position position="189"/>
    </location>
</feature>
<comment type="caution">
    <text evidence="1">The sequence shown here is derived from an EMBL/GenBank/DDBJ whole genome shotgun (WGS) entry which is preliminary data.</text>
</comment>